<evidence type="ECO:0000256" key="1">
    <source>
        <dbReference type="SAM" id="Phobius"/>
    </source>
</evidence>
<dbReference type="HOGENOM" id="CLU_2003610_0_0_1"/>
<dbReference type="EMBL" id="CR380954">
    <property type="protein sequence ID" value="CAG59827.1"/>
    <property type="molecule type" value="Genomic_DNA"/>
</dbReference>
<dbReference type="CGD" id="CAL0131594">
    <property type="gene designation" value="CAGL0H02277g"/>
</dbReference>
<evidence type="ECO:0000313" key="2">
    <source>
        <dbReference type="CGD" id="CAL0131594"/>
    </source>
</evidence>
<evidence type="ECO:0000313" key="3">
    <source>
        <dbReference type="EMBL" id="CAG59827.1"/>
    </source>
</evidence>
<sequence length="124" mass="14317">MSHSVRCWLSFYLEMLCLLAAKVLILFELYDEKVWSGPSKTLCTMQYGLFEMGNWKGEVKIQNCETKCKTVNDMIIVPKTIAFIIAVMVTSLDLTRFYLSSNAKNGAYRYYNCVDWSLLNLTVQ</sequence>
<keyword evidence="1" id="KW-1133">Transmembrane helix</keyword>
<dbReference type="Proteomes" id="UP000002428">
    <property type="component" value="Chromosome H"/>
</dbReference>
<keyword evidence="4" id="KW-1185">Reference proteome</keyword>
<organism evidence="3 4">
    <name type="scientific">Candida glabrata (strain ATCC 2001 / BCRC 20586 / JCM 3761 / NBRC 0622 / NRRL Y-65 / CBS 138)</name>
    <name type="common">Yeast</name>
    <name type="synonym">Nakaseomyces glabratus</name>
    <dbReference type="NCBI Taxonomy" id="284593"/>
    <lineage>
        <taxon>Eukaryota</taxon>
        <taxon>Fungi</taxon>
        <taxon>Dikarya</taxon>
        <taxon>Ascomycota</taxon>
        <taxon>Saccharomycotina</taxon>
        <taxon>Saccharomycetes</taxon>
        <taxon>Saccharomycetales</taxon>
        <taxon>Saccharomycetaceae</taxon>
        <taxon>Nakaseomyces</taxon>
    </lineage>
</organism>
<dbReference type="RefSeq" id="XP_446894.1">
    <property type="nucleotide sequence ID" value="XM_446894.1"/>
</dbReference>
<proteinExistence type="predicted"/>
<feature type="transmembrane region" description="Helical" evidence="1">
    <location>
        <begin position="12"/>
        <end position="30"/>
    </location>
</feature>
<gene>
    <name evidence="2 3" type="ordered locus">CAGL0H02277g</name>
</gene>
<keyword evidence="1" id="KW-0472">Membrane</keyword>
<dbReference type="KEGG" id="cgr:2888709"/>
<dbReference type="AlphaFoldDB" id="Q6FSA0"/>
<dbReference type="VEuPathDB" id="FungiDB:CAGL0H02277g"/>
<name>Q6FSA0_CANGA</name>
<accession>Q6FSA0</accession>
<protein>
    <submittedName>
        <fullName evidence="3">Uncharacterized protein</fullName>
    </submittedName>
</protein>
<reference evidence="3 4" key="1">
    <citation type="journal article" date="2004" name="Nature">
        <title>Genome evolution in yeasts.</title>
        <authorList>
            <consortium name="Genolevures"/>
            <person name="Dujon B."/>
            <person name="Sherman D."/>
            <person name="Fischer G."/>
            <person name="Durrens P."/>
            <person name="Casaregola S."/>
            <person name="Lafontaine I."/>
            <person name="de Montigny J."/>
            <person name="Marck C."/>
            <person name="Neuveglise C."/>
            <person name="Talla E."/>
            <person name="Goffard N."/>
            <person name="Frangeul L."/>
            <person name="Aigle M."/>
            <person name="Anthouard V."/>
            <person name="Babour A."/>
            <person name="Barbe V."/>
            <person name="Barnay S."/>
            <person name="Blanchin S."/>
            <person name="Beckerich J.M."/>
            <person name="Beyne E."/>
            <person name="Bleykasten C."/>
            <person name="Boisrame A."/>
            <person name="Boyer J."/>
            <person name="Cattolico L."/>
            <person name="Confanioleri F."/>
            <person name="de Daruvar A."/>
            <person name="Despons L."/>
            <person name="Fabre E."/>
            <person name="Fairhead C."/>
            <person name="Ferry-Dumazet H."/>
            <person name="Groppi A."/>
            <person name="Hantraye F."/>
            <person name="Hennequin C."/>
            <person name="Jauniaux N."/>
            <person name="Joyet P."/>
            <person name="Kachouri R."/>
            <person name="Kerrest A."/>
            <person name="Koszul R."/>
            <person name="Lemaire M."/>
            <person name="Lesur I."/>
            <person name="Ma L."/>
            <person name="Muller H."/>
            <person name="Nicaud J.M."/>
            <person name="Nikolski M."/>
            <person name="Oztas S."/>
            <person name="Ozier-Kalogeropoulos O."/>
            <person name="Pellenz S."/>
            <person name="Potier S."/>
            <person name="Richard G.F."/>
            <person name="Straub M.L."/>
            <person name="Suleau A."/>
            <person name="Swennene D."/>
            <person name="Tekaia F."/>
            <person name="Wesolowski-Louvel M."/>
            <person name="Westhof E."/>
            <person name="Wirth B."/>
            <person name="Zeniou-Meyer M."/>
            <person name="Zivanovic I."/>
            <person name="Bolotin-Fukuhara M."/>
            <person name="Thierry A."/>
            <person name="Bouchier C."/>
            <person name="Caudron B."/>
            <person name="Scarpelli C."/>
            <person name="Gaillardin C."/>
            <person name="Weissenbach J."/>
            <person name="Wincker P."/>
            <person name="Souciet J.L."/>
        </authorList>
    </citation>
    <scope>NUCLEOTIDE SEQUENCE [LARGE SCALE GENOMIC DNA]</scope>
    <source>
        <strain evidence="4">ATCC 2001 / BCRC 20586 / JCM 3761 / NBRC 0622 / NRRL Y-65 / CBS 138</strain>
    </source>
</reference>
<dbReference type="InParanoid" id="Q6FSA0"/>
<keyword evidence="1" id="KW-0812">Transmembrane</keyword>
<feature type="transmembrane region" description="Helical" evidence="1">
    <location>
        <begin position="81"/>
        <end position="99"/>
    </location>
</feature>
<evidence type="ECO:0000313" key="4">
    <source>
        <dbReference type="Proteomes" id="UP000002428"/>
    </source>
</evidence>